<feature type="binding site" evidence="2">
    <location>
        <position position="44"/>
    </location>
    <ligand>
        <name>Mg(2+)</name>
        <dbReference type="ChEBI" id="CHEBI:18420"/>
        <label>1</label>
    </ligand>
</feature>
<dbReference type="GO" id="GO:0009229">
    <property type="term" value="P:thiamine diphosphate biosynthetic process"/>
    <property type="evidence" value="ECO:0007669"/>
    <property type="project" value="UniProtKB-UniRule"/>
</dbReference>
<comment type="miscellaneous">
    <text evidence="2">Reaction mechanism of ThiL seems to utilize a direct, inline transfer of the gamma-phosphate of ATP to TMP rather than a phosphorylated enzyme intermediate.</text>
</comment>
<dbReference type="Pfam" id="PF00586">
    <property type="entry name" value="AIRS"/>
    <property type="match status" value="1"/>
</dbReference>
<dbReference type="NCBIfam" id="TIGR01379">
    <property type="entry name" value="thiL"/>
    <property type="match status" value="1"/>
</dbReference>
<keyword evidence="6" id="KW-1185">Reference proteome</keyword>
<name>A0AA41W8Z7_9GAMM</name>
<dbReference type="Gene3D" id="3.30.1330.10">
    <property type="entry name" value="PurM-like, N-terminal domain"/>
    <property type="match status" value="1"/>
</dbReference>
<keyword evidence="2" id="KW-0460">Magnesium</keyword>
<evidence type="ECO:0000256" key="1">
    <source>
        <dbReference type="ARBA" id="ARBA00022977"/>
    </source>
</evidence>
<dbReference type="Pfam" id="PF02769">
    <property type="entry name" value="AIRS_C"/>
    <property type="match status" value="1"/>
</dbReference>
<comment type="pathway">
    <text evidence="2">Cofactor biosynthesis; thiamine diphosphate biosynthesis; thiamine diphosphate from thiamine phosphate: step 1/1.</text>
</comment>
<sequence length="322" mass="34538">MNEFDLIRQYFETPSVNRADVPLGIGDDCALVQPKPGFQLAITTDTMVDGIHFDSRLSPADIGHKLLAVNLSDLAAMGAEPCWISLATTLPEVNEHWLAGFSEGLFALAREFDVSLIGGDVTRGALTLSITAQGQVAAGKALTRSGANVGDLIYVSGHLGDAALALNHSQITQLPKDQQQQLEQRLFRPSPRVSLGQALVGYATACIDLSDGLSVDLGHLLKRSGKGASLMLDQVPTSSIARNLLGHEQAAKLAFSGGDDYELCFTVPAHHQEAIETISTDAETPVTLIGQVTSDSGLKLRFNDVPVNWKSQGFMHFYDQDQ</sequence>
<evidence type="ECO:0000313" key="5">
    <source>
        <dbReference type="EMBL" id="MCM2680541.1"/>
    </source>
</evidence>
<feature type="binding site" evidence="2">
    <location>
        <position position="210"/>
    </location>
    <ligand>
        <name>ATP</name>
        <dbReference type="ChEBI" id="CHEBI:30616"/>
    </ligand>
</feature>
<dbReference type="InterPro" id="IPR006283">
    <property type="entry name" value="ThiL-like"/>
</dbReference>
<organism evidence="5 6">
    <name type="scientific">Echinimonas agarilytica</name>
    <dbReference type="NCBI Taxonomy" id="1215918"/>
    <lineage>
        <taxon>Bacteria</taxon>
        <taxon>Pseudomonadati</taxon>
        <taxon>Pseudomonadota</taxon>
        <taxon>Gammaproteobacteria</taxon>
        <taxon>Alteromonadales</taxon>
        <taxon>Echinimonadaceae</taxon>
        <taxon>Echinimonas</taxon>
    </lineage>
</organism>
<comment type="catalytic activity">
    <reaction evidence="2">
        <text>thiamine phosphate + ATP = thiamine diphosphate + ADP</text>
        <dbReference type="Rhea" id="RHEA:15913"/>
        <dbReference type="ChEBI" id="CHEBI:30616"/>
        <dbReference type="ChEBI" id="CHEBI:37575"/>
        <dbReference type="ChEBI" id="CHEBI:58937"/>
        <dbReference type="ChEBI" id="CHEBI:456216"/>
        <dbReference type="EC" id="2.7.4.16"/>
    </reaction>
</comment>
<keyword evidence="2 5" id="KW-0418">Kinase</keyword>
<feature type="domain" description="PurM-like C-terminal" evidence="4">
    <location>
        <begin position="149"/>
        <end position="301"/>
    </location>
</feature>
<dbReference type="AlphaFoldDB" id="A0AA41W8Z7"/>
<feature type="binding site" evidence="2">
    <location>
        <position position="45"/>
    </location>
    <ligand>
        <name>Mg(2+)</name>
        <dbReference type="ChEBI" id="CHEBI:18420"/>
        <label>1</label>
    </ligand>
</feature>
<reference evidence="5 6" key="1">
    <citation type="journal article" date="2013" name="Antonie Van Leeuwenhoek">
        <title>Echinimonas agarilytica gen. nov., sp. nov., a new gammaproteobacterium isolated from the sea urchin Strongylocentrotus intermedius.</title>
        <authorList>
            <person name="Nedashkovskaya O.I."/>
            <person name="Stenkova A.M."/>
            <person name="Zhukova N.V."/>
            <person name="Van Trappen S."/>
            <person name="Lee J.S."/>
            <person name="Kim S.B."/>
        </authorList>
    </citation>
    <scope>NUCLEOTIDE SEQUENCE [LARGE SCALE GENOMIC DNA]</scope>
    <source>
        <strain evidence="5 6">KMM 6351</strain>
    </source>
</reference>
<dbReference type="InterPro" id="IPR016188">
    <property type="entry name" value="PurM-like_N"/>
</dbReference>
<dbReference type="SUPFAM" id="SSF55326">
    <property type="entry name" value="PurM N-terminal domain-like"/>
    <property type="match status" value="1"/>
</dbReference>
<feature type="binding site" evidence="2">
    <location>
        <position position="314"/>
    </location>
    <ligand>
        <name>substrate</name>
    </ligand>
</feature>
<feature type="binding site" evidence="2">
    <location>
        <position position="208"/>
    </location>
    <ligand>
        <name>Mg(2+)</name>
        <dbReference type="ChEBI" id="CHEBI:18420"/>
        <label>3</label>
    </ligand>
</feature>
<accession>A0AA41W8Z7</accession>
<evidence type="ECO:0000256" key="2">
    <source>
        <dbReference type="HAMAP-Rule" id="MF_02128"/>
    </source>
</evidence>
<dbReference type="GO" id="GO:0009030">
    <property type="term" value="F:thiamine-phosphate kinase activity"/>
    <property type="evidence" value="ECO:0007669"/>
    <property type="project" value="UniProtKB-UniRule"/>
</dbReference>
<dbReference type="InterPro" id="IPR036921">
    <property type="entry name" value="PurM-like_N_sf"/>
</dbReference>
<evidence type="ECO:0000313" key="6">
    <source>
        <dbReference type="Proteomes" id="UP001165393"/>
    </source>
</evidence>
<keyword evidence="2 5" id="KW-0808">Transferase</keyword>
<dbReference type="InterPro" id="IPR010918">
    <property type="entry name" value="PurM-like_C_dom"/>
</dbReference>
<comment type="caution">
    <text evidence="2">Lacks conserved residue(s) required for the propagation of feature annotation.</text>
</comment>
<dbReference type="CDD" id="cd02194">
    <property type="entry name" value="ThiL"/>
    <property type="match status" value="1"/>
</dbReference>
<comment type="caution">
    <text evidence="5">The sequence shown here is derived from an EMBL/GenBank/DDBJ whole genome shotgun (WGS) entry which is preliminary data.</text>
</comment>
<dbReference type="InterPro" id="IPR036676">
    <property type="entry name" value="PurM-like_C_sf"/>
</dbReference>
<feature type="binding site" evidence="2">
    <location>
        <position position="45"/>
    </location>
    <ligand>
        <name>Mg(2+)</name>
        <dbReference type="ChEBI" id="CHEBI:18420"/>
        <label>2</label>
    </ligand>
</feature>
<keyword evidence="2" id="KW-0547">Nucleotide-binding</keyword>
<feature type="binding site" evidence="2">
    <location>
        <position position="28"/>
    </location>
    <ligand>
        <name>Mg(2+)</name>
        <dbReference type="ChEBI" id="CHEBI:18420"/>
        <label>3</label>
    </ligand>
</feature>
<dbReference type="SUPFAM" id="SSF56042">
    <property type="entry name" value="PurM C-terminal domain-like"/>
    <property type="match status" value="1"/>
</dbReference>
<feature type="binding site" evidence="2">
    <location>
        <position position="43"/>
    </location>
    <ligand>
        <name>Mg(2+)</name>
        <dbReference type="ChEBI" id="CHEBI:18420"/>
        <label>4</label>
    </ligand>
</feature>
<evidence type="ECO:0000259" key="3">
    <source>
        <dbReference type="Pfam" id="PF00586"/>
    </source>
</evidence>
<feature type="binding site" evidence="2">
    <location>
        <position position="144"/>
    </location>
    <ligand>
        <name>ATP</name>
        <dbReference type="ChEBI" id="CHEBI:30616"/>
    </ligand>
</feature>
<proteinExistence type="inferred from homology"/>
<dbReference type="GO" id="GO:0009228">
    <property type="term" value="P:thiamine biosynthetic process"/>
    <property type="evidence" value="ECO:0007669"/>
    <property type="project" value="UniProtKB-KW"/>
</dbReference>
<dbReference type="PANTHER" id="PTHR30270:SF0">
    <property type="entry name" value="THIAMINE-MONOPHOSPHATE KINASE"/>
    <property type="match status" value="1"/>
</dbReference>
<dbReference type="GO" id="GO:0005524">
    <property type="term" value="F:ATP binding"/>
    <property type="evidence" value="ECO:0007669"/>
    <property type="project" value="UniProtKB-UniRule"/>
</dbReference>
<dbReference type="HAMAP" id="MF_02128">
    <property type="entry name" value="TMP_kinase"/>
    <property type="match status" value="1"/>
</dbReference>
<dbReference type="EMBL" id="JAMQGP010000006">
    <property type="protein sequence ID" value="MCM2680541.1"/>
    <property type="molecule type" value="Genomic_DNA"/>
</dbReference>
<feature type="binding site" evidence="2">
    <location>
        <position position="73"/>
    </location>
    <ligand>
        <name>Mg(2+)</name>
        <dbReference type="ChEBI" id="CHEBI:18420"/>
        <label>3</label>
    </ligand>
</feature>
<dbReference type="Proteomes" id="UP001165393">
    <property type="component" value="Unassembled WGS sequence"/>
</dbReference>
<evidence type="ECO:0000259" key="4">
    <source>
        <dbReference type="Pfam" id="PF02769"/>
    </source>
</evidence>
<comment type="function">
    <text evidence="2">Catalyzes the ATP-dependent phosphorylation of thiamine-monophosphate (TMP) to form thiamine-pyrophosphate (TPP), the active form of vitamin B1.</text>
</comment>
<feature type="binding site" evidence="2">
    <location>
        <position position="211"/>
    </location>
    <ligand>
        <name>Mg(2+)</name>
        <dbReference type="ChEBI" id="CHEBI:18420"/>
        <label>5</label>
    </ligand>
</feature>
<feature type="binding site" evidence="2">
    <location>
        <position position="28"/>
    </location>
    <ligand>
        <name>Mg(2+)</name>
        <dbReference type="ChEBI" id="CHEBI:18420"/>
        <label>4</label>
    </ligand>
</feature>
<gene>
    <name evidence="2 5" type="primary">thiL</name>
    <name evidence="5" type="ORF">NAF29_12810</name>
</gene>
<dbReference type="Gene3D" id="3.90.650.10">
    <property type="entry name" value="PurM-like C-terminal domain"/>
    <property type="match status" value="1"/>
</dbReference>
<keyword evidence="1 2" id="KW-0784">Thiamine biosynthesis</keyword>
<feature type="binding site" evidence="2">
    <location>
        <position position="120"/>
    </location>
    <ligand>
        <name>Mg(2+)</name>
        <dbReference type="ChEBI" id="CHEBI:18420"/>
        <label>1</label>
    </ligand>
</feature>
<keyword evidence="2" id="KW-0067">ATP-binding</keyword>
<feature type="binding site" evidence="2">
    <location>
        <position position="73"/>
    </location>
    <ligand>
        <name>Mg(2+)</name>
        <dbReference type="ChEBI" id="CHEBI:18420"/>
        <label>4</label>
    </ligand>
</feature>
<feature type="binding site" evidence="2">
    <location>
        <position position="52"/>
    </location>
    <ligand>
        <name>substrate</name>
    </ligand>
</feature>
<feature type="binding site" evidence="2">
    <location>
        <position position="259"/>
    </location>
    <ligand>
        <name>substrate</name>
    </ligand>
</feature>
<dbReference type="PIRSF" id="PIRSF005303">
    <property type="entry name" value="Thiam_monoph_kin"/>
    <property type="match status" value="1"/>
</dbReference>
<comment type="similarity">
    <text evidence="2">Belongs to the thiamine-monophosphate kinase family.</text>
</comment>
<feature type="domain" description="PurM-like N-terminal" evidence="3">
    <location>
        <begin position="26"/>
        <end position="136"/>
    </location>
</feature>
<dbReference type="EC" id="2.7.4.16" evidence="2"/>
<dbReference type="RefSeq" id="WP_251261990.1">
    <property type="nucleotide sequence ID" value="NZ_JAMQGP010000006.1"/>
</dbReference>
<protein>
    <recommendedName>
        <fullName evidence="2">Thiamine-monophosphate kinase</fullName>
        <shortName evidence="2">TMP kinase</shortName>
        <shortName evidence="2">Thiamine-phosphate kinase</shortName>
        <ecNumber evidence="2">2.7.4.16</ecNumber>
    </recommendedName>
</protein>
<dbReference type="GO" id="GO:0000287">
    <property type="term" value="F:magnesium ion binding"/>
    <property type="evidence" value="ECO:0007669"/>
    <property type="project" value="UniProtKB-UniRule"/>
</dbReference>
<keyword evidence="2" id="KW-0479">Metal-binding</keyword>
<feature type="binding site" evidence="2">
    <location>
        <begin position="119"/>
        <end position="120"/>
    </location>
    <ligand>
        <name>ATP</name>
        <dbReference type="ChEBI" id="CHEBI:30616"/>
    </ligand>
</feature>
<dbReference type="PANTHER" id="PTHR30270">
    <property type="entry name" value="THIAMINE-MONOPHOSPHATE KINASE"/>
    <property type="match status" value="1"/>
</dbReference>
<feature type="binding site" evidence="2">
    <location>
        <position position="73"/>
    </location>
    <ligand>
        <name>Mg(2+)</name>
        <dbReference type="ChEBI" id="CHEBI:18420"/>
        <label>2</label>
    </ligand>
</feature>